<comment type="caution">
    <text evidence="4">The sequence shown here is derived from an EMBL/GenBank/DDBJ whole genome shotgun (WGS) entry which is preliminary data.</text>
</comment>
<dbReference type="InterPro" id="IPR003759">
    <property type="entry name" value="Cbl-bd_cap"/>
</dbReference>
<dbReference type="Pfam" id="PF02607">
    <property type="entry name" value="B12-binding_2"/>
    <property type="match status" value="1"/>
</dbReference>
<dbReference type="SUPFAM" id="SSF52242">
    <property type="entry name" value="Cobalamin (vitamin B12)-binding domain"/>
    <property type="match status" value="1"/>
</dbReference>
<evidence type="ECO:0000313" key="5">
    <source>
        <dbReference type="Proteomes" id="UP000622405"/>
    </source>
</evidence>
<dbReference type="Proteomes" id="UP000622405">
    <property type="component" value="Unassembled WGS sequence"/>
</dbReference>
<dbReference type="EMBL" id="WJBE01000003">
    <property type="protein sequence ID" value="MBC3898954.1"/>
    <property type="molecule type" value="Genomic_DNA"/>
</dbReference>
<evidence type="ECO:0000259" key="3">
    <source>
        <dbReference type="PROSITE" id="PS51332"/>
    </source>
</evidence>
<gene>
    <name evidence="4" type="ORF">GH811_04915</name>
</gene>
<keyword evidence="2" id="KW-0170">Cobalt</keyword>
<proteinExistence type="predicted"/>
<dbReference type="InterPro" id="IPR036724">
    <property type="entry name" value="Cobalamin-bd_sf"/>
</dbReference>
<accession>A0ABR6YUV2</accession>
<dbReference type="CDD" id="cd02065">
    <property type="entry name" value="B12-binding_like"/>
    <property type="match status" value="1"/>
</dbReference>
<dbReference type="InterPro" id="IPR036594">
    <property type="entry name" value="Meth_synthase_dom"/>
</dbReference>
<name>A0ABR6YUV2_9FIRM</name>
<reference evidence="4 5" key="1">
    <citation type="journal article" date="2020" name="mSystems">
        <title>Defining Genomic and Predicted Metabolic Features of the Acetobacterium Genus.</title>
        <authorList>
            <person name="Ross D.E."/>
            <person name="Marshall C.W."/>
            <person name="Gulliver D."/>
            <person name="May H.D."/>
            <person name="Norman R.S."/>
        </authorList>
    </citation>
    <scope>NUCLEOTIDE SEQUENCE [LARGE SCALE GENOMIC DNA]</scope>
    <source>
        <strain evidence="4 5">DSM 4132</strain>
    </source>
</reference>
<keyword evidence="1" id="KW-0479">Metal-binding</keyword>
<sequence length="379" mass="43235">MFDIVTVNYQTMFQKRKVINKNGIREGDLRKMTSKESALRILRENQDLIAEHIVNQQLMCLNFSETRRQVSIRDAKENIKQLADAIEIKSQITFNGYIVWLNEVLKGYGFDQTLLIDHLTLLVDYVGEYYDEDVSEMIRTFVYAAIEAVNAEVEAEQSFLENCGEYQDYAQTYLLALVEARRNDAIEIILSAVNKGDVSIEDLYIKIFTNVLYEIGRLWQSRRINVGQEHFATVVTQYIMSMLYEKIFTNEIKTVKVMGVCVGDELHEIGIRMVCDIFELNNWDSYYLGANVPLESIIGELERIKPQVLALSATTAHRVPQCIEIIKAIKAQTPGIKIIVGGRPFNMDTDLWVKIGADGHGFDALGAVKLAQRLVNENV</sequence>
<dbReference type="Pfam" id="PF02310">
    <property type="entry name" value="B12-binding"/>
    <property type="match status" value="1"/>
</dbReference>
<dbReference type="Gene3D" id="1.10.1240.10">
    <property type="entry name" value="Methionine synthase domain"/>
    <property type="match status" value="1"/>
</dbReference>
<evidence type="ECO:0000313" key="4">
    <source>
        <dbReference type="EMBL" id="MBC3898954.1"/>
    </source>
</evidence>
<evidence type="ECO:0000256" key="1">
    <source>
        <dbReference type="ARBA" id="ARBA00022723"/>
    </source>
</evidence>
<dbReference type="InterPro" id="IPR050554">
    <property type="entry name" value="Met_Synthase/Corrinoid"/>
</dbReference>
<dbReference type="PANTHER" id="PTHR45833:SF1">
    <property type="entry name" value="METHIONINE SYNTHASE"/>
    <property type="match status" value="1"/>
</dbReference>
<dbReference type="PANTHER" id="PTHR45833">
    <property type="entry name" value="METHIONINE SYNTHASE"/>
    <property type="match status" value="1"/>
</dbReference>
<keyword evidence="5" id="KW-1185">Reference proteome</keyword>
<dbReference type="InterPro" id="IPR006158">
    <property type="entry name" value="Cobalamin-bd"/>
</dbReference>
<organism evidence="4 5">
    <name type="scientific">Acetobacterium malicum</name>
    <dbReference type="NCBI Taxonomy" id="52692"/>
    <lineage>
        <taxon>Bacteria</taxon>
        <taxon>Bacillati</taxon>
        <taxon>Bacillota</taxon>
        <taxon>Clostridia</taxon>
        <taxon>Eubacteriales</taxon>
        <taxon>Eubacteriaceae</taxon>
        <taxon>Acetobacterium</taxon>
    </lineage>
</organism>
<dbReference type="Gene3D" id="3.40.50.280">
    <property type="entry name" value="Cobalamin-binding domain"/>
    <property type="match status" value="1"/>
</dbReference>
<protein>
    <submittedName>
        <fullName evidence="4">Cobalamin-binding protein</fullName>
    </submittedName>
</protein>
<feature type="domain" description="B12-binding" evidence="3">
    <location>
        <begin position="254"/>
        <end position="379"/>
    </location>
</feature>
<dbReference type="PROSITE" id="PS51332">
    <property type="entry name" value="B12_BINDING"/>
    <property type="match status" value="1"/>
</dbReference>
<evidence type="ECO:0000256" key="2">
    <source>
        <dbReference type="ARBA" id="ARBA00023285"/>
    </source>
</evidence>